<organism evidence="1 2">
    <name type="scientific">Flaviflagellibacter deserti</name>
    <dbReference type="NCBI Taxonomy" id="2267266"/>
    <lineage>
        <taxon>Bacteria</taxon>
        <taxon>Pseudomonadati</taxon>
        <taxon>Pseudomonadota</taxon>
        <taxon>Alphaproteobacteria</taxon>
        <taxon>Hyphomicrobiales</taxon>
        <taxon>Flaviflagellibacter</taxon>
    </lineage>
</organism>
<evidence type="ECO:0000313" key="2">
    <source>
        <dbReference type="Proteomes" id="UP001595796"/>
    </source>
</evidence>
<evidence type="ECO:0000313" key="1">
    <source>
        <dbReference type="EMBL" id="MFC5067722.1"/>
    </source>
</evidence>
<proteinExistence type="predicted"/>
<dbReference type="EMBL" id="JBHSJF010000005">
    <property type="protein sequence ID" value="MFC5067722.1"/>
    <property type="molecule type" value="Genomic_DNA"/>
</dbReference>
<protein>
    <submittedName>
        <fullName evidence="1">Uncharacterized protein</fullName>
    </submittedName>
</protein>
<dbReference type="RefSeq" id="WP_114958172.1">
    <property type="nucleotide sequence ID" value="NZ_JBHSJF010000005.1"/>
</dbReference>
<comment type="caution">
    <text evidence="1">The sequence shown here is derived from an EMBL/GenBank/DDBJ whole genome shotgun (WGS) entry which is preliminary data.</text>
</comment>
<sequence length="109" mass="11319">MANKNRVPKKIAGFKVPKQIRKSPVVKALIGSEMGRQVIGNALIAGATAAAGALAASQTDRMGRGAKKSGRVFANAADDALSAIKGVIAEATQSLVPSGRKRDDRRVTH</sequence>
<dbReference type="Proteomes" id="UP001595796">
    <property type="component" value="Unassembled WGS sequence"/>
</dbReference>
<accession>A0ABV9Z1R0</accession>
<gene>
    <name evidence="1" type="ORF">ACFPFW_06795</name>
</gene>
<keyword evidence="2" id="KW-1185">Reference proteome</keyword>
<name>A0ABV9Z1R0_9HYPH</name>
<reference evidence="2" key="1">
    <citation type="journal article" date="2019" name="Int. J. Syst. Evol. Microbiol.">
        <title>The Global Catalogue of Microorganisms (GCM) 10K type strain sequencing project: providing services to taxonomists for standard genome sequencing and annotation.</title>
        <authorList>
            <consortium name="The Broad Institute Genomics Platform"/>
            <consortium name="The Broad Institute Genome Sequencing Center for Infectious Disease"/>
            <person name="Wu L."/>
            <person name="Ma J."/>
        </authorList>
    </citation>
    <scope>NUCLEOTIDE SEQUENCE [LARGE SCALE GENOMIC DNA]</scope>
    <source>
        <strain evidence="2">CGMCC 1.16444</strain>
    </source>
</reference>